<dbReference type="AlphaFoldDB" id="A0A3P6QMS9"/>
<proteinExistence type="predicted"/>
<evidence type="ECO:0000313" key="1">
    <source>
        <dbReference type="EMBL" id="VDK52356.1"/>
    </source>
</evidence>
<dbReference type="EMBL" id="UYRV01005174">
    <property type="protein sequence ID" value="VDK52356.1"/>
    <property type="molecule type" value="Genomic_DNA"/>
</dbReference>
<gene>
    <name evidence="1" type="ORF">CGOC_LOCUS2337</name>
</gene>
<evidence type="ECO:0000313" key="2">
    <source>
        <dbReference type="Proteomes" id="UP000271889"/>
    </source>
</evidence>
<reference evidence="1 2" key="1">
    <citation type="submission" date="2018-11" db="EMBL/GenBank/DDBJ databases">
        <authorList>
            <consortium name="Pathogen Informatics"/>
        </authorList>
    </citation>
    <scope>NUCLEOTIDE SEQUENCE [LARGE SCALE GENOMIC DNA]</scope>
</reference>
<sequence length="135" mass="15227">MSVGDSLSLAVAVYGFLPRTKRVEEAGHAYECSVIRDKITLGKCTLPILRRNSEDDLELTPEEVVSFHLVNDKVFCLIPFFSCLKTEWTVAQYANSAMVPDRIIIPQSCLYDAKADFESHLTQFFFKCGITLEVI</sequence>
<dbReference type="OrthoDB" id="5826530at2759"/>
<name>A0A3P6QMS9_CYLGO</name>
<organism evidence="1 2">
    <name type="scientific">Cylicostephanus goldi</name>
    <name type="common">Nematode worm</name>
    <dbReference type="NCBI Taxonomy" id="71465"/>
    <lineage>
        <taxon>Eukaryota</taxon>
        <taxon>Metazoa</taxon>
        <taxon>Ecdysozoa</taxon>
        <taxon>Nematoda</taxon>
        <taxon>Chromadorea</taxon>
        <taxon>Rhabditida</taxon>
        <taxon>Rhabditina</taxon>
        <taxon>Rhabditomorpha</taxon>
        <taxon>Strongyloidea</taxon>
        <taxon>Strongylidae</taxon>
        <taxon>Cylicostephanus</taxon>
    </lineage>
</organism>
<accession>A0A3P6QMS9</accession>
<dbReference type="Proteomes" id="UP000271889">
    <property type="component" value="Unassembled WGS sequence"/>
</dbReference>
<keyword evidence="2" id="KW-1185">Reference proteome</keyword>
<protein>
    <submittedName>
        <fullName evidence="1">Uncharacterized protein</fullName>
    </submittedName>
</protein>